<dbReference type="InterPro" id="IPR002528">
    <property type="entry name" value="MATE_fam"/>
</dbReference>
<evidence type="ECO:0000256" key="5">
    <source>
        <dbReference type="ARBA" id="ARBA00022989"/>
    </source>
</evidence>
<dbReference type="PANTHER" id="PTHR43549">
    <property type="entry name" value="MULTIDRUG RESISTANCE PROTEIN YPNP-RELATED"/>
    <property type="match status" value="1"/>
</dbReference>
<dbReference type="Proteomes" id="UP001176806">
    <property type="component" value="Unassembled WGS sequence"/>
</dbReference>
<comment type="subcellular location">
    <subcellularLocation>
        <location evidence="1">Cell membrane</location>
        <topology evidence="1">Multi-pass membrane protein</topology>
    </subcellularLocation>
</comment>
<keyword evidence="9" id="KW-1185">Reference proteome</keyword>
<comment type="caution">
    <text evidence="8">The sequence shown here is derived from an EMBL/GenBank/DDBJ whole genome shotgun (WGS) entry which is preliminary data.</text>
</comment>
<evidence type="ECO:0000256" key="3">
    <source>
        <dbReference type="ARBA" id="ARBA00022475"/>
    </source>
</evidence>
<keyword evidence="2" id="KW-0813">Transport</keyword>
<feature type="transmembrane region" description="Helical" evidence="7">
    <location>
        <begin position="170"/>
        <end position="191"/>
    </location>
</feature>
<dbReference type="Pfam" id="PF01554">
    <property type="entry name" value="MatE"/>
    <property type="match status" value="1"/>
</dbReference>
<evidence type="ECO:0000256" key="4">
    <source>
        <dbReference type="ARBA" id="ARBA00022692"/>
    </source>
</evidence>
<organism evidence="8 9">
    <name type="scientific">Flavivirga jejuensis</name>
    <dbReference type="NCBI Taxonomy" id="870487"/>
    <lineage>
        <taxon>Bacteria</taxon>
        <taxon>Pseudomonadati</taxon>
        <taxon>Bacteroidota</taxon>
        <taxon>Flavobacteriia</taxon>
        <taxon>Flavobacteriales</taxon>
        <taxon>Flavobacteriaceae</taxon>
        <taxon>Flavivirga</taxon>
    </lineage>
</organism>
<name>A0ABT8WTC5_9FLAO</name>
<keyword evidence="5 7" id="KW-1133">Transmembrane helix</keyword>
<protein>
    <submittedName>
        <fullName evidence="8">MATE family efflux transporter</fullName>
    </submittedName>
</protein>
<feature type="transmembrane region" description="Helical" evidence="7">
    <location>
        <begin position="58"/>
        <end position="81"/>
    </location>
</feature>
<accession>A0ABT8WTC5</accession>
<feature type="transmembrane region" description="Helical" evidence="7">
    <location>
        <begin position="197"/>
        <end position="216"/>
    </location>
</feature>
<feature type="transmembrane region" description="Helical" evidence="7">
    <location>
        <begin position="136"/>
        <end position="158"/>
    </location>
</feature>
<proteinExistence type="predicted"/>
<keyword evidence="3" id="KW-1003">Cell membrane</keyword>
<evidence type="ECO:0000256" key="7">
    <source>
        <dbReference type="SAM" id="Phobius"/>
    </source>
</evidence>
<dbReference type="RefSeq" id="WP_303303633.1">
    <property type="nucleotide sequence ID" value="NZ_BAABDA010000028.1"/>
</dbReference>
<evidence type="ECO:0000313" key="8">
    <source>
        <dbReference type="EMBL" id="MDO5976349.1"/>
    </source>
</evidence>
<feature type="transmembrane region" description="Helical" evidence="7">
    <location>
        <begin position="321"/>
        <end position="344"/>
    </location>
</feature>
<feature type="transmembrane region" description="Helical" evidence="7">
    <location>
        <begin position="393"/>
        <end position="414"/>
    </location>
</feature>
<evidence type="ECO:0000256" key="1">
    <source>
        <dbReference type="ARBA" id="ARBA00004651"/>
    </source>
</evidence>
<feature type="transmembrane region" description="Helical" evidence="7">
    <location>
        <begin position="93"/>
        <end position="116"/>
    </location>
</feature>
<dbReference type="InterPro" id="IPR052031">
    <property type="entry name" value="Membrane_Transporter-Flippase"/>
</dbReference>
<feature type="transmembrane region" description="Helical" evidence="7">
    <location>
        <begin position="289"/>
        <end position="309"/>
    </location>
</feature>
<gene>
    <name evidence="8" type="ORF">Q4Q40_19290</name>
</gene>
<feature type="transmembrane region" description="Helical" evidence="7">
    <location>
        <begin position="426"/>
        <end position="445"/>
    </location>
</feature>
<dbReference type="PANTHER" id="PTHR43549:SF2">
    <property type="entry name" value="MULTIDRUG RESISTANCE PROTEIN NORM-RELATED"/>
    <property type="match status" value="1"/>
</dbReference>
<keyword evidence="6 7" id="KW-0472">Membrane</keyword>
<sequence>MIQYLIGVTRKENKEHIKKMFLNSLPLAFAGLLSVLIGFIDSLYLSNYSLEAFKALSLIIPILGIVGSMGIAIGAALVNSMANYEGKGEKQRVYFSTIFLILISYIIIVIFTIFGYDRFINFNNLQDHSNAKILVFFTQYWFAIVPLYLFVLVLNVVTQYLSYRNKNKEIIYILSIIVISNLILNPIFIFYLDLGVIGAALASIVSLTLGNLYFALRQKRLQKFLSLVVKPKDYLKKMGTILKVQSKVAFSVFLAIAIFALGSIFFNQLAIKQGNEFLAVIGLIEQLKLLMIFPTRGVTGAFLIMFEKAISLRQVNTYWKLYWSATTIIAAICIFEALLIFFFSDLLFRLFNIESESMIKIMEVLLISLYFYFLVNILPRASQVGFITLGKSYLLFLQSLFSVLFGYILTYLLVGNIGKEWFIHGQSLGVFIATTIFLLIFRSMLKKRIKADKKML</sequence>
<feature type="transmembrane region" description="Helical" evidence="7">
    <location>
        <begin position="21"/>
        <end position="46"/>
    </location>
</feature>
<feature type="transmembrane region" description="Helical" evidence="7">
    <location>
        <begin position="364"/>
        <end position="381"/>
    </location>
</feature>
<evidence type="ECO:0000313" key="9">
    <source>
        <dbReference type="Proteomes" id="UP001176806"/>
    </source>
</evidence>
<reference evidence="8" key="1">
    <citation type="submission" date="2023-07" db="EMBL/GenBank/DDBJ databases">
        <title>Two novel species in the genus Flavivirga.</title>
        <authorList>
            <person name="Kwon K."/>
        </authorList>
    </citation>
    <scope>NUCLEOTIDE SEQUENCE</scope>
    <source>
        <strain evidence="8">KACC 14158</strain>
    </source>
</reference>
<dbReference type="EMBL" id="JAUOEL010000007">
    <property type="protein sequence ID" value="MDO5976349.1"/>
    <property type="molecule type" value="Genomic_DNA"/>
</dbReference>
<feature type="transmembrane region" description="Helical" evidence="7">
    <location>
        <begin position="248"/>
        <end position="269"/>
    </location>
</feature>
<keyword evidence="4 7" id="KW-0812">Transmembrane</keyword>
<dbReference type="CDD" id="cd12082">
    <property type="entry name" value="MATE_like"/>
    <property type="match status" value="1"/>
</dbReference>
<evidence type="ECO:0000256" key="2">
    <source>
        <dbReference type="ARBA" id="ARBA00022448"/>
    </source>
</evidence>
<evidence type="ECO:0000256" key="6">
    <source>
        <dbReference type="ARBA" id="ARBA00023136"/>
    </source>
</evidence>